<keyword evidence="6" id="KW-0808">Transferase</keyword>
<evidence type="ECO:0000256" key="4">
    <source>
        <dbReference type="ARBA" id="ARBA00023136"/>
    </source>
</evidence>
<reference evidence="6 7" key="1">
    <citation type="journal article" date="2016" name="Int. J. Syst. Evol. Microbiol.">
        <title>Acidipila dinghuensis sp. nov., an acidobacterium isolated from forest soil.</title>
        <authorList>
            <person name="Jiang Y.W."/>
            <person name="Wang J."/>
            <person name="Chen M.H."/>
            <person name="Lv Y.Y."/>
            <person name="Qiu L.H."/>
        </authorList>
    </citation>
    <scope>NUCLEOTIDE SEQUENCE [LARGE SCALE GENOMIC DNA]</scope>
    <source>
        <strain evidence="6 7">DHOF10</strain>
    </source>
</reference>
<dbReference type="OrthoDB" id="5471300at2"/>
<evidence type="ECO:0000256" key="5">
    <source>
        <dbReference type="SAM" id="Phobius"/>
    </source>
</evidence>
<feature type="transmembrane region" description="Helical" evidence="5">
    <location>
        <begin position="36"/>
        <end position="53"/>
    </location>
</feature>
<dbReference type="Proteomes" id="UP000290253">
    <property type="component" value="Unassembled WGS sequence"/>
</dbReference>
<dbReference type="RefSeq" id="WP_129208235.1">
    <property type="nucleotide sequence ID" value="NZ_BMGU01000003.1"/>
</dbReference>
<comment type="caution">
    <text evidence="6">The sequence shown here is derived from an EMBL/GenBank/DDBJ whole genome shotgun (WGS) entry which is preliminary data.</text>
</comment>
<dbReference type="PANTHER" id="PTHR43847:SF1">
    <property type="entry name" value="BLL3993 PROTEIN"/>
    <property type="match status" value="1"/>
</dbReference>
<dbReference type="Gene3D" id="1.20.120.1630">
    <property type="match status" value="1"/>
</dbReference>
<accession>A0A4Q1SCX6</accession>
<feature type="transmembrane region" description="Helical" evidence="5">
    <location>
        <begin position="126"/>
        <end position="159"/>
    </location>
</feature>
<keyword evidence="7" id="KW-1185">Reference proteome</keyword>
<feature type="transmembrane region" description="Helical" evidence="5">
    <location>
        <begin position="6"/>
        <end position="24"/>
    </location>
</feature>
<dbReference type="PANTHER" id="PTHR43847">
    <property type="entry name" value="BLL3993 PROTEIN"/>
    <property type="match status" value="1"/>
</dbReference>
<gene>
    <name evidence="6" type="ORF">ESZ00_10615</name>
</gene>
<evidence type="ECO:0000256" key="1">
    <source>
        <dbReference type="ARBA" id="ARBA00004127"/>
    </source>
</evidence>
<keyword evidence="4 5" id="KW-0472">Membrane</keyword>
<organism evidence="6 7">
    <name type="scientific">Silvibacterium dinghuense</name>
    <dbReference type="NCBI Taxonomy" id="1560006"/>
    <lineage>
        <taxon>Bacteria</taxon>
        <taxon>Pseudomonadati</taxon>
        <taxon>Acidobacteriota</taxon>
        <taxon>Terriglobia</taxon>
        <taxon>Terriglobales</taxon>
        <taxon>Acidobacteriaceae</taxon>
        <taxon>Silvibacterium</taxon>
    </lineage>
</organism>
<feature type="transmembrane region" description="Helical" evidence="5">
    <location>
        <begin position="73"/>
        <end position="97"/>
    </location>
</feature>
<proteinExistence type="predicted"/>
<keyword evidence="6" id="KW-0489">Methyltransferase</keyword>
<dbReference type="GO" id="GO:0012505">
    <property type="term" value="C:endomembrane system"/>
    <property type="evidence" value="ECO:0007669"/>
    <property type="project" value="UniProtKB-SubCell"/>
</dbReference>
<dbReference type="Pfam" id="PF04191">
    <property type="entry name" value="PEMT"/>
    <property type="match status" value="1"/>
</dbReference>
<evidence type="ECO:0000256" key="3">
    <source>
        <dbReference type="ARBA" id="ARBA00022989"/>
    </source>
</evidence>
<protein>
    <submittedName>
        <fullName evidence="6">Isoprenylcysteine carboxylmethyltransferase family protein</fullName>
    </submittedName>
</protein>
<evidence type="ECO:0000313" key="7">
    <source>
        <dbReference type="Proteomes" id="UP000290253"/>
    </source>
</evidence>
<dbReference type="GO" id="GO:0008168">
    <property type="term" value="F:methyltransferase activity"/>
    <property type="evidence" value="ECO:0007669"/>
    <property type="project" value="UniProtKB-KW"/>
</dbReference>
<keyword evidence="3 5" id="KW-1133">Transmembrane helix</keyword>
<name>A0A4Q1SCX6_9BACT</name>
<dbReference type="GO" id="GO:0032259">
    <property type="term" value="P:methylation"/>
    <property type="evidence" value="ECO:0007669"/>
    <property type="project" value="UniProtKB-KW"/>
</dbReference>
<comment type="subcellular location">
    <subcellularLocation>
        <location evidence="1">Endomembrane system</location>
        <topology evidence="1">Multi-pass membrane protein</topology>
    </subcellularLocation>
</comment>
<evidence type="ECO:0000313" key="6">
    <source>
        <dbReference type="EMBL" id="RXS95066.1"/>
    </source>
</evidence>
<evidence type="ECO:0000256" key="2">
    <source>
        <dbReference type="ARBA" id="ARBA00022692"/>
    </source>
</evidence>
<dbReference type="AlphaFoldDB" id="A0A4Q1SCX6"/>
<dbReference type="InterPro" id="IPR052527">
    <property type="entry name" value="Metal_cation-efflux_comp"/>
</dbReference>
<keyword evidence="2 5" id="KW-0812">Transmembrane</keyword>
<sequence length="191" mass="21393">MEMLGRTITWMWVVFLLGWLFSAFTTKRSVQQQSGGSRLVQSLIMLLGVALLMNYRHFLGHGWLAAPLVPNSLASVGTGAALTFGGLAFCVWARLILGRNWSGVVTIKQDHELIVRGPYRIVRHPIYTGLLIAFLGTATAIGFAYSFAGVLVIAISFWLKLKVEEQFMLQQFGAQYTDYRRHTRALIPFVL</sequence>
<dbReference type="InterPro" id="IPR007318">
    <property type="entry name" value="Phopholipid_MeTrfase"/>
</dbReference>
<dbReference type="EMBL" id="SDMK01000002">
    <property type="protein sequence ID" value="RXS95066.1"/>
    <property type="molecule type" value="Genomic_DNA"/>
</dbReference>